<dbReference type="InterPro" id="IPR016195">
    <property type="entry name" value="Pol/histidinol_Pase-like"/>
</dbReference>
<name>A0A9D1IGM8_9FIRM</name>
<comment type="similarity">
    <text evidence="1">Belongs to the metallo-dependent hydrolases superfamily. CpsB/CapC family.</text>
</comment>
<keyword evidence="3" id="KW-0378">Hydrolase</keyword>
<keyword evidence="4" id="KW-0904">Protein phosphatase</keyword>
<reference evidence="6" key="2">
    <citation type="journal article" date="2021" name="PeerJ">
        <title>Extensive microbial diversity within the chicken gut microbiome revealed by metagenomics and culture.</title>
        <authorList>
            <person name="Gilroy R."/>
            <person name="Ravi A."/>
            <person name="Getino M."/>
            <person name="Pursley I."/>
            <person name="Horton D.L."/>
            <person name="Alikhan N.F."/>
            <person name="Baker D."/>
            <person name="Gharbi K."/>
            <person name="Hall N."/>
            <person name="Watson M."/>
            <person name="Adriaenssens E.M."/>
            <person name="Foster-Nyarko E."/>
            <person name="Jarju S."/>
            <person name="Secka A."/>
            <person name="Antonio M."/>
            <person name="Oren A."/>
            <person name="Chaudhuri R.R."/>
            <person name="La Ragione R."/>
            <person name="Hildebrand F."/>
            <person name="Pallen M.J."/>
        </authorList>
    </citation>
    <scope>NUCLEOTIDE SEQUENCE</scope>
    <source>
        <strain evidence="6">ChiGjej1B1-19959</strain>
    </source>
</reference>
<dbReference type="PANTHER" id="PTHR39181:SF1">
    <property type="entry name" value="TYROSINE-PROTEIN PHOSPHATASE YWQE"/>
    <property type="match status" value="1"/>
</dbReference>
<proteinExistence type="inferred from homology"/>
<dbReference type="Pfam" id="PF19567">
    <property type="entry name" value="CpsB_CapC"/>
    <property type="match status" value="1"/>
</dbReference>
<dbReference type="SUPFAM" id="SSF89550">
    <property type="entry name" value="PHP domain-like"/>
    <property type="match status" value="1"/>
</dbReference>
<comment type="catalytic activity">
    <reaction evidence="5">
        <text>O-phospho-L-tyrosyl-[protein] + H2O = L-tyrosyl-[protein] + phosphate</text>
        <dbReference type="Rhea" id="RHEA:10684"/>
        <dbReference type="Rhea" id="RHEA-COMP:10136"/>
        <dbReference type="Rhea" id="RHEA-COMP:20101"/>
        <dbReference type="ChEBI" id="CHEBI:15377"/>
        <dbReference type="ChEBI" id="CHEBI:43474"/>
        <dbReference type="ChEBI" id="CHEBI:46858"/>
        <dbReference type="ChEBI" id="CHEBI:61978"/>
        <dbReference type="EC" id="3.1.3.48"/>
    </reaction>
</comment>
<evidence type="ECO:0000313" key="6">
    <source>
        <dbReference type="EMBL" id="HIU36570.1"/>
    </source>
</evidence>
<evidence type="ECO:0000256" key="3">
    <source>
        <dbReference type="ARBA" id="ARBA00022801"/>
    </source>
</evidence>
<dbReference type="GO" id="GO:0030145">
    <property type="term" value="F:manganese ion binding"/>
    <property type="evidence" value="ECO:0007669"/>
    <property type="project" value="InterPro"/>
</dbReference>
<evidence type="ECO:0000256" key="4">
    <source>
        <dbReference type="ARBA" id="ARBA00022912"/>
    </source>
</evidence>
<evidence type="ECO:0000256" key="5">
    <source>
        <dbReference type="ARBA" id="ARBA00051722"/>
    </source>
</evidence>
<organism evidence="6 7">
    <name type="scientific">Candidatus Fimenecus excrementigallinarum</name>
    <dbReference type="NCBI Taxonomy" id="2840816"/>
    <lineage>
        <taxon>Bacteria</taxon>
        <taxon>Bacillati</taxon>
        <taxon>Bacillota</taxon>
        <taxon>Clostridia</taxon>
        <taxon>Candidatus Fimenecus</taxon>
    </lineage>
</organism>
<dbReference type="EMBL" id="DVMW01000046">
    <property type="protein sequence ID" value="HIU36570.1"/>
    <property type="molecule type" value="Genomic_DNA"/>
</dbReference>
<accession>A0A9D1IGM8</accession>
<evidence type="ECO:0000256" key="1">
    <source>
        <dbReference type="ARBA" id="ARBA00005750"/>
    </source>
</evidence>
<dbReference type="PIRSF" id="PIRSF016557">
    <property type="entry name" value="Caps_synth_CpsB"/>
    <property type="match status" value="1"/>
</dbReference>
<gene>
    <name evidence="6" type="ORF">IAC53_08210</name>
</gene>
<dbReference type="InterPro" id="IPR016667">
    <property type="entry name" value="Caps_polysacc_synth_CpsB/CapC"/>
</dbReference>
<dbReference type="Proteomes" id="UP000824071">
    <property type="component" value="Unassembled WGS sequence"/>
</dbReference>
<comment type="caution">
    <text evidence="6">The sequence shown here is derived from an EMBL/GenBank/DDBJ whole genome shotgun (WGS) entry which is preliminary data.</text>
</comment>
<protein>
    <recommendedName>
        <fullName evidence="2">protein-tyrosine-phosphatase</fullName>
        <ecNumber evidence="2">3.1.3.48</ecNumber>
    </recommendedName>
</protein>
<dbReference type="EC" id="3.1.3.48" evidence="2"/>
<sequence length="247" mass="27050">MKIDLHCHLLWDMDDGAATPEESWALCENAVRHDIRIIAATPHFTDFSKLDDFLYVRNRRLHTLREKLGAAGLPLDVCGGAEVFLHEGVYDAGDLSPLTLNHSRYLLCEFSLRPFDPSIVLPLTEEIFDRGLVPVIAHPERYPTFHRHPALVSDLADMGALFQITADSLTGVLGGAIQNFALQMLLDGTADLIATDAHHPVRRSNALNDMLAAFPASLSAKAVAHATLHAPAKVLQNADPSKVRRGA</sequence>
<reference evidence="6" key="1">
    <citation type="submission" date="2020-10" db="EMBL/GenBank/DDBJ databases">
        <authorList>
            <person name="Gilroy R."/>
        </authorList>
    </citation>
    <scope>NUCLEOTIDE SEQUENCE</scope>
    <source>
        <strain evidence="6">ChiGjej1B1-19959</strain>
    </source>
</reference>
<dbReference type="PANTHER" id="PTHR39181">
    <property type="entry name" value="TYROSINE-PROTEIN PHOSPHATASE YWQE"/>
    <property type="match status" value="1"/>
</dbReference>
<dbReference type="AlphaFoldDB" id="A0A9D1IGM8"/>
<dbReference type="GO" id="GO:0004725">
    <property type="term" value="F:protein tyrosine phosphatase activity"/>
    <property type="evidence" value="ECO:0007669"/>
    <property type="project" value="UniProtKB-EC"/>
</dbReference>
<evidence type="ECO:0000256" key="2">
    <source>
        <dbReference type="ARBA" id="ARBA00013064"/>
    </source>
</evidence>
<dbReference type="Gene3D" id="3.20.20.140">
    <property type="entry name" value="Metal-dependent hydrolases"/>
    <property type="match status" value="1"/>
</dbReference>
<evidence type="ECO:0000313" key="7">
    <source>
        <dbReference type="Proteomes" id="UP000824071"/>
    </source>
</evidence>